<feature type="compositionally biased region" description="Basic and acidic residues" evidence="1">
    <location>
        <begin position="178"/>
        <end position="192"/>
    </location>
</feature>
<feature type="compositionally biased region" description="Acidic residues" evidence="1">
    <location>
        <begin position="116"/>
        <end position="128"/>
    </location>
</feature>
<organism evidence="2 3">
    <name type="scientific">Saccharopolyspora phatthalungensis</name>
    <dbReference type="NCBI Taxonomy" id="664693"/>
    <lineage>
        <taxon>Bacteria</taxon>
        <taxon>Bacillati</taxon>
        <taxon>Actinomycetota</taxon>
        <taxon>Actinomycetes</taxon>
        <taxon>Pseudonocardiales</taxon>
        <taxon>Pseudonocardiaceae</taxon>
        <taxon>Saccharopolyspora</taxon>
    </lineage>
</organism>
<accession>A0A840QI75</accession>
<feature type="compositionally biased region" description="Basic and acidic residues" evidence="1">
    <location>
        <begin position="129"/>
        <end position="148"/>
    </location>
</feature>
<reference evidence="2 3" key="1">
    <citation type="submission" date="2020-08" db="EMBL/GenBank/DDBJ databases">
        <title>Sequencing the genomes of 1000 actinobacteria strains.</title>
        <authorList>
            <person name="Klenk H.-P."/>
        </authorList>
    </citation>
    <scope>NUCLEOTIDE SEQUENCE [LARGE SCALE GENOMIC DNA]</scope>
    <source>
        <strain evidence="2 3">DSM 45584</strain>
    </source>
</reference>
<proteinExistence type="predicted"/>
<evidence type="ECO:0008006" key="4">
    <source>
        <dbReference type="Google" id="ProtNLM"/>
    </source>
</evidence>
<dbReference type="AlphaFoldDB" id="A0A840QI75"/>
<feature type="region of interest" description="Disordered" evidence="1">
    <location>
        <begin position="96"/>
        <end position="192"/>
    </location>
</feature>
<keyword evidence="3" id="KW-1185">Reference proteome</keyword>
<protein>
    <recommendedName>
        <fullName evidence="4">DNA primase</fullName>
    </recommendedName>
</protein>
<dbReference type="EMBL" id="JACHIW010000002">
    <property type="protein sequence ID" value="MBB5158538.1"/>
    <property type="molecule type" value="Genomic_DNA"/>
</dbReference>
<name>A0A840QI75_9PSEU</name>
<evidence type="ECO:0000313" key="3">
    <source>
        <dbReference type="Proteomes" id="UP000584374"/>
    </source>
</evidence>
<comment type="caution">
    <text evidence="2">The sequence shown here is derived from an EMBL/GenBank/DDBJ whole genome shotgun (WGS) entry which is preliminary data.</text>
</comment>
<evidence type="ECO:0000313" key="2">
    <source>
        <dbReference type="EMBL" id="MBB5158538.1"/>
    </source>
</evidence>
<sequence>MKSGPHIALAVGIGYVLGRSRKMKLAIMVGAMMAGRRLPLDPRDLLAQGSKLLGGSPELKKLTDDARDRLLDAAKTAAIAAATNKIDSIGDNLTKRAAGLRVPRSPEQNLGKPLDEEPDQGEAEEGEPEQERPGSRVRGEARERRRTADTGVSGRRLKAGTAEPGGRATSRTRSGAAGRHESGTRSRSSRGD</sequence>
<evidence type="ECO:0000256" key="1">
    <source>
        <dbReference type="SAM" id="MobiDB-lite"/>
    </source>
</evidence>
<gene>
    <name evidence="2" type="ORF">BJ970_006137</name>
</gene>
<dbReference type="Proteomes" id="UP000584374">
    <property type="component" value="Unassembled WGS sequence"/>
</dbReference>
<dbReference type="RefSeq" id="WP_246471891.1">
    <property type="nucleotide sequence ID" value="NZ_JACHIW010000002.1"/>
</dbReference>